<dbReference type="GO" id="GO:0005524">
    <property type="term" value="F:ATP binding"/>
    <property type="evidence" value="ECO:0007669"/>
    <property type="project" value="UniProtKB-KW"/>
</dbReference>
<gene>
    <name evidence="14" type="ORF">U9M48_000962</name>
</gene>
<dbReference type="AlphaFoldDB" id="A0AAQ3SEV8"/>
<dbReference type="GO" id="GO:0002229">
    <property type="term" value="P:defense response to oomycetes"/>
    <property type="evidence" value="ECO:0007669"/>
    <property type="project" value="UniProtKB-ARBA"/>
</dbReference>
<evidence type="ECO:0000256" key="5">
    <source>
        <dbReference type="ARBA" id="ARBA00022692"/>
    </source>
</evidence>
<dbReference type="FunFam" id="1.10.510.10:FF:000240">
    <property type="entry name" value="Lectin-domain containing receptor kinase A4.3"/>
    <property type="match status" value="1"/>
</dbReference>
<feature type="domain" description="Protein kinase" evidence="13">
    <location>
        <begin position="1"/>
        <end position="204"/>
    </location>
</feature>
<evidence type="ECO:0000256" key="6">
    <source>
        <dbReference type="ARBA" id="ARBA00022729"/>
    </source>
</evidence>
<evidence type="ECO:0000256" key="2">
    <source>
        <dbReference type="ARBA" id="ARBA00008536"/>
    </source>
</evidence>
<sequence>MRIIEVVVYELVAGSSLDRHLHSRGDRSMTWPERYQIILGLGSALRYLHQECEQCVVHGDIKPSNIMLDEWHDAKLGDFGLARLGDHDTRWQTTKAVMGTAGYIDPEFHRVNFGIVLFEVVSGRAPVVLPKPGGSGGPPFVLLKWVWGLYGRNVILDAVDEWLRGGGDEVDDRCMERALVVGLWCAHPMQRKRPSIAQAMHVLLSEDAKLLGLPPRMYGTMSDLKATAINLESPRAQDPSAPQPKDRLRCRSPPLCSSTRLLVIPLPLPSCGSTISIAPLLLLGSFAAGRRRLVHIRLHRRARTRVLHHG</sequence>
<dbReference type="PROSITE" id="PS50011">
    <property type="entry name" value="PROTEIN_KINASE_DOM"/>
    <property type="match status" value="1"/>
</dbReference>
<dbReference type="SUPFAM" id="SSF56112">
    <property type="entry name" value="Protein kinase-like (PK-like)"/>
    <property type="match status" value="1"/>
</dbReference>
<evidence type="ECO:0000256" key="8">
    <source>
        <dbReference type="ARBA" id="ARBA00022840"/>
    </source>
</evidence>
<dbReference type="InterPro" id="IPR050528">
    <property type="entry name" value="L-type_Lectin-RKs"/>
</dbReference>
<protein>
    <recommendedName>
        <fullName evidence="13">Protein kinase domain-containing protein</fullName>
    </recommendedName>
</protein>
<keyword evidence="9" id="KW-1133">Transmembrane helix</keyword>
<dbReference type="SMART" id="SM00220">
    <property type="entry name" value="S_TKc"/>
    <property type="match status" value="1"/>
</dbReference>
<evidence type="ECO:0000256" key="11">
    <source>
        <dbReference type="ARBA" id="ARBA00023170"/>
    </source>
</evidence>
<organism evidence="14 15">
    <name type="scientific">Paspalum notatum var. saurae</name>
    <dbReference type="NCBI Taxonomy" id="547442"/>
    <lineage>
        <taxon>Eukaryota</taxon>
        <taxon>Viridiplantae</taxon>
        <taxon>Streptophyta</taxon>
        <taxon>Embryophyta</taxon>
        <taxon>Tracheophyta</taxon>
        <taxon>Spermatophyta</taxon>
        <taxon>Magnoliopsida</taxon>
        <taxon>Liliopsida</taxon>
        <taxon>Poales</taxon>
        <taxon>Poaceae</taxon>
        <taxon>PACMAD clade</taxon>
        <taxon>Panicoideae</taxon>
        <taxon>Andropogonodae</taxon>
        <taxon>Paspaleae</taxon>
        <taxon>Paspalinae</taxon>
        <taxon>Paspalum</taxon>
    </lineage>
</organism>
<keyword evidence="10" id="KW-0472">Membrane</keyword>
<comment type="similarity">
    <text evidence="3">In the C-terminal section; belongs to the protein kinase superfamily. Ser/Thr protein kinase family.</text>
</comment>
<keyword evidence="8" id="KW-0067">ATP-binding</keyword>
<dbReference type="Pfam" id="PF00069">
    <property type="entry name" value="Pkinase"/>
    <property type="match status" value="1"/>
</dbReference>
<evidence type="ECO:0000256" key="10">
    <source>
        <dbReference type="ARBA" id="ARBA00023136"/>
    </source>
</evidence>
<comment type="subcellular location">
    <subcellularLocation>
        <location evidence="1">Cell membrane</location>
        <topology evidence="1">Single-pass type I membrane protein</topology>
    </subcellularLocation>
</comment>
<keyword evidence="15" id="KW-1185">Reference proteome</keyword>
<dbReference type="GO" id="GO:0004672">
    <property type="term" value="F:protein kinase activity"/>
    <property type="evidence" value="ECO:0007669"/>
    <property type="project" value="InterPro"/>
</dbReference>
<dbReference type="GO" id="GO:0005886">
    <property type="term" value="C:plasma membrane"/>
    <property type="evidence" value="ECO:0007669"/>
    <property type="project" value="UniProtKB-SubCell"/>
</dbReference>
<evidence type="ECO:0000256" key="3">
    <source>
        <dbReference type="ARBA" id="ARBA00010217"/>
    </source>
</evidence>
<dbReference type="PROSITE" id="PS00108">
    <property type="entry name" value="PROTEIN_KINASE_ST"/>
    <property type="match status" value="1"/>
</dbReference>
<keyword evidence="5" id="KW-0812">Transmembrane</keyword>
<keyword evidence="12" id="KW-0325">Glycoprotein</keyword>
<dbReference type="InterPro" id="IPR011009">
    <property type="entry name" value="Kinase-like_dom_sf"/>
</dbReference>
<keyword evidence="7" id="KW-0547">Nucleotide-binding</keyword>
<evidence type="ECO:0000313" key="14">
    <source>
        <dbReference type="EMBL" id="WVZ49621.1"/>
    </source>
</evidence>
<evidence type="ECO:0000256" key="9">
    <source>
        <dbReference type="ARBA" id="ARBA00022989"/>
    </source>
</evidence>
<evidence type="ECO:0000256" key="7">
    <source>
        <dbReference type="ARBA" id="ARBA00022741"/>
    </source>
</evidence>
<evidence type="ECO:0000259" key="13">
    <source>
        <dbReference type="PROSITE" id="PS50011"/>
    </source>
</evidence>
<proteinExistence type="inferred from homology"/>
<name>A0AAQ3SEV8_PASNO</name>
<evidence type="ECO:0000256" key="12">
    <source>
        <dbReference type="ARBA" id="ARBA00023180"/>
    </source>
</evidence>
<dbReference type="PANTHER" id="PTHR27007">
    <property type="match status" value="1"/>
</dbReference>
<evidence type="ECO:0000256" key="4">
    <source>
        <dbReference type="ARBA" id="ARBA00022475"/>
    </source>
</evidence>
<evidence type="ECO:0000256" key="1">
    <source>
        <dbReference type="ARBA" id="ARBA00004251"/>
    </source>
</evidence>
<keyword evidence="6" id="KW-0732">Signal</keyword>
<keyword evidence="4" id="KW-1003">Cell membrane</keyword>
<reference evidence="14 15" key="1">
    <citation type="submission" date="2024-02" db="EMBL/GenBank/DDBJ databases">
        <title>High-quality chromosome-scale genome assembly of Pensacola bahiagrass (Paspalum notatum Flugge var. saurae).</title>
        <authorList>
            <person name="Vega J.M."/>
            <person name="Podio M."/>
            <person name="Orjuela J."/>
            <person name="Siena L.A."/>
            <person name="Pessino S.C."/>
            <person name="Combes M.C."/>
            <person name="Mariac C."/>
            <person name="Albertini E."/>
            <person name="Pupilli F."/>
            <person name="Ortiz J.P.A."/>
            <person name="Leblanc O."/>
        </authorList>
    </citation>
    <scope>NUCLEOTIDE SEQUENCE [LARGE SCALE GENOMIC DNA]</scope>
    <source>
        <strain evidence="14">R1</strain>
        <tissue evidence="14">Leaf</tissue>
    </source>
</reference>
<keyword evidence="11" id="KW-0675">Receptor</keyword>
<dbReference type="Gene3D" id="1.10.510.10">
    <property type="entry name" value="Transferase(Phosphotransferase) domain 1"/>
    <property type="match status" value="1"/>
</dbReference>
<comment type="similarity">
    <text evidence="2">In the N-terminal section; belongs to the leguminous lectin family.</text>
</comment>
<dbReference type="EMBL" id="CP144745">
    <property type="protein sequence ID" value="WVZ49621.1"/>
    <property type="molecule type" value="Genomic_DNA"/>
</dbReference>
<dbReference type="InterPro" id="IPR008271">
    <property type="entry name" value="Ser/Thr_kinase_AS"/>
</dbReference>
<accession>A0AAQ3SEV8</accession>
<evidence type="ECO:0000313" key="15">
    <source>
        <dbReference type="Proteomes" id="UP001341281"/>
    </source>
</evidence>
<dbReference type="Proteomes" id="UP001341281">
    <property type="component" value="Chromosome 01"/>
</dbReference>
<dbReference type="InterPro" id="IPR000719">
    <property type="entry name" value="Prot_kinase_dom"/>
</dbReference>